<dbReference type="AlphaFoldDB" id="A0A7X2IZD4"/>
<dbReference type="InterPro" id="IPR010981">
    <property type="entry name" value="SinR/SinI_dimer_dom"/>
</dbReference>
<dbReference type="GO" id="GO:0006355">
    <property type="term" value="P:regulation of DNA-templated transcription"/>
    <property type="evidence" value="ECO:0007669"/>
    <property type="project" value="InterPro"/>
</dbReference>
<dbReference type="InterPro" id="IPR036281">
    <property type="entry name" value="SinR/SinI_dimer_dom_sf"/>
</dbReference>
<dbReference type="SUPFAM" id="SSF47406">
    <property type="entry name" value="SinR repressor dimerisation domain-like"/>
    <property type="match status" value="1"/>
</dbReference>
<proteinExistence type="predicted"/>
<feature type="domain" description="Sin" evidence="1">
    <location>
        <begin position="3"/>
        <end position="41"/>
    </location>
</feature>
<keyword evidence="2" id="KW-0238">DNA-binding</keyword>
<dbReference type="Pfam" id="PF08671">
    <property type="entry name" value="SinI"/>
    <property type="match status" value="1"/>
</dbReference>
<evidence type="ECO:0000313" key="2">
    <source>
        <dbReference type="EMBL" id="MRX72600.1"/>
    </source>
</evidence>
<organism evidence="2 3">
    <name type="scientific">Metabacillus lacus</name>
    <dbReference type="NCBI Taxonomy" id="1983721"/>
    <lineage>
        <taxon>Bacteria</taxon>
        <taxon>Bacillati</taxon>
        <taxon>Bacillota</taxon>
        <taxon>Bacilli</taxon>
        <taxon>Bacillales</taxon>
        <taxon>Bacillaceae</taxon>
        <taxon>Metabacillus</taxon>
    </lineage>
</organism>
<comment type="caution">
    <text evidence="2">The sequence shown here is derived from an EMBL/GenBank/DDBJ whole genome shotgun (WGS) entry which is preliminary data.</text>
</comment>
<evidence type="ECO:0000259" key="1">
    <source>
        <dbReference type="PROSITE" id="PS51500"/>
    </source>
</evidence>
<gene>
    <name evidence="2" type="primary">sinI</name>
    <name evidence="2" type="ORF">GJU40_10620</name>
</gene>
<dbReference type="EMBL" id="WKKI01000018">
    <property type="protein sequence ID" value="MRX72600.1"/>
    <property type="molecule type" value="Genomic_DNA"/>
</dbReference>
<dbReference type="GO" id="GO:0046983">
    <property type="term" value="F:protein dimerization activity"/>
    <property type="evidence" value="ECO:0007669"/>
    <property type="project" value="InterPro"/>
</dbReference>
<dbReference type="GO" id="GO:0003677">
    <property type="term" value="F:DNA binding"/>
    <property type="evidence" value="ECO:0007669"/>
    <property type="project" value="UniProtKB-KW"/>
</dbReference>
<reference evidence="2 3" key="1">
    <citation type="submission" date="2019-11" db="EMBL/GenBank/DDBJ databases">
        <title>Bacillus lacus genome.</title>
        <authorList>
            <person name="Allen C.J."/>
            <person name="Newman J.D."/>
        </authorList>
    </citation>
    <scope>NUCLEOTIDE SEQUENCE [LARGE SCALE GENOMIC DNA]</scope>
    <source>
        <strain evidence="2 3">KCTC 33946</strain>
    </source>
</reference>
<sequence>MKIAESHEEYKLDTEWKELILSALEMGISPEEIRGFLKTYPREEITMSEYTK</sequence>
<dbReference type="PROSITE" id="PS51500">
    <property type="entry name" value="SIN"/>
    <property type="match status" value="1"/>
</dbReference>
<dbReference type="Proteomes" id="UP000448867">
    <property type="component" value="Unassembled WGS sequence"/>
</dbReference>
<dbReference type="OrthoDB" id="2943190at2"/>
<accession>A0A7X2IZD4</accession>
<evidence type="ECO:0000313" key="3">
    <source>
        <dbReference type="Proteomes" id="UP000448867"/>
    </source>
</evidence>
<name>A0A7X2IZD4_9BACI</name>
<dbReference type="RefSeq" id="WP_154307762.1">
    <property type="nucleotide sequence ID" value="NZ_WKKI01000018.1"/>
</dbReference>
<keyword evidence="3" id="KW-1185">Reference proteome</keyword>
<protein>
    <submittedName>
        <fullName evidence="2">DNA-binding anti-repressor SinI</fullName>
    </submittedName>
</protein>